<sequence>MQSTVERFNRIKEISVGSNYEIKRERILEGKQGHNNGWRVIEQEKILPRQSLDLSSQRDILSKLNAHTIRHLLPSGYPSSVHSSYASYASYSFMASTVSTATMVLSTQSLLLAVGVGQEAAAPISATLNWIIKDGIGQFGGILFASKVSSSTNSVDKDPKKWRMVSAIGMDIAVFMELMTPLFPSHFLMIASVANIWKNISFLTASASRAKLHQCLATQSKQSIQASDNLGDLTAKATSQSILASILGTCMGIGFSPYLLQDTLSLFSGCILLSGVNQLCTYQSLVKVPLRTFNRQRLMILLDSYFCNTKRDNRDDNISPEHISKKEHFLPFSSNEGFQWLHIGCKLEKVCPKGPREFSLLHNDKEKFVLNFERYNDSKYDVYITYYEDADDNDILRGLYQCFAIKHILDGSKDKSNSYTDLMTESYTHLSHFDNFKQDIINAGWIIDDNNSINVESKYSTRLQVDRNRNKQKLENRTH</sequence>
<dbReference type="InterPro" id="IPR006968">
    <property type="entry name" value="RUS_fam"/>
</dbReference>
<evidence type="ECO:0000313" key="3">
    <source>
        <dbReference type="EMBL" id="GFH59036.1"/>
    </source>
</evidence>
<keyword evidence="4" id="KW-1185">Reference proteome</keyword>
<dbReference type="Pfam" id="PF04884">
    <property type="entry name" value="UVB_sens_prot"/>
    <property type="match status" value="1"/>
</dbReference>
<comment type="similarity">
    <text evidence="1">Belongs to the RUS1 family.</text>
</comment>
<gene>
    <name evidence="3" type="ORF">CTEN210_15512</name>
</gene>
<proteinExistence type="inferred from homology"/>
<evidence type="ECO:0000313" key="4">
    <source>
        <dbReference type="Proteomes" id="UP001054902"/>
    </source>
</evidence>
<comment type="caution">
    <text evidence="3">The sequence shown here is derived from an EMBL/GenBank/DDBJ whole genome shotgun (WGS) entry which is preliminary data.</text>
</comment>
<accession>A0AAD3D725</accession>
<dbReference type="AlphaFoldDB" id="A0AAD3D725"/>
<organism evidence="3 4">
    <name type="scientific">Chaetoceros tenuissimus</name>
    <dbReference type="NCBI Taxonomy" id="426638"/>
    <lineage>
        <taxon>Eukaryota</taxon>
        <taxon>Sar</taxon>
        <taxon>Stramenopiles</taxon>
        <taxon>Ochrophyta</taxon>
        <taxon>Bacillariophyta</taxon>
        <taxon>Coscinodiscophyceae</taxon>
        <taxon>Chaetocerotophycidae</taxon>
        <taxon>Chaetocerotales</taxon>
        <taxon>Chaetocerotaceae</taxon>
        <taxon>Chaetoceros</taxon>
    </lineage>
</organism>
<dbReference type="EMBL" id="BLLK01000062">
    <property type="protein sequence ID" value="GFH59036.1"/>
    <property type="molecule type" value="Genomic_DNA"/>
</dbReference>
<dbReference type="PANTHER" id="PTHR12770">
    <property type="entry name" value="RUS1 FAMILY PROTEIN C16ORF58"/>
    <property type="match status" value="1"/>
</dbReference>
<feature type="domain" description="Protein root UVB sensitive/RUS" evidence="2">
    <location>
        <begin position="64"/>
        <end position="306"/>
    </location>
</feature>
<dbReference type="InterPro" id="IPR054549">
    <property type="entry name" value="UVB_sens_RUS_dom"/>
</dbReference>
<dbReference type="Proteomes" id="UP001054902">
    <property type="component" value="Unassembled WGS sequence"/>
</dbReference>
<name>A0AAD3D725_9STRA</name>
<reference evidence="3 4" key="1">
    <citation type="journal article" date="2021" name="Sci. Rep.">
        <title>The genome of the diatom Chaetoceros tenuissimus carries an ancient integrated fragment of an extant virus.</title>
        <authorList>
            <person name="Hongo Y."/>
            <person name="Kimura K."/>
            <person name="Takaki Y."/>
            <person name="Yoshida Y."/>
            <person name="Baba S."/>
            <person name="Kobayashi G."/>
            <person name="Nagasaki K."/>
            <person name="Hano T."/>
            <person name="Tomaru Y."/>
        </authorList>
    </citation>
    <scope>NUCLEOTIDE SEQUENCE [LARGE SCALE GENOMIC DNA]</scope>
    <source>
        <strain evidence="3 4">NIES-3715</strain>
    </source>
</reference>
<evidence type="ECO:0000256" key="1">
    <source>
        <dbReference type="ARBA" id="ARBA00007558"/>
    </source>
</evidence>
<dbReference type="PANTHER" id="PTHR12770:SF22">
    <property type="entry name" value="PROTEIN ROOT UVB SENSITIVE 1, CHLOROPLASTIC"/>
    <property type="match status" value="1"/>
</dbReference>
<protein>
    <recommendedName>
        <fullName evidence="2">Protein root UVB sensitive/RUS domain-containing protein</fullName>
    </recommendedName>
</protein>
<evidence type="ECO:0000259" key="2">
    <source>
        <dbReference type="Pfam" id="PF04884"/>
    </source>
</evidence>